<evidence type="ECO:0000313" key="2">
    <source>
        <dbReference type="Proteomes" id="UP001277972"/>
    </source>
</evidence>
<gene>
    <name evidence="1" type="ORF">SH601_16715</name>
</gene>
<comment type="caution">
    <text evidence="1">The sequence shown here is derived from an EMBL/GenBank/DDBJ whole genome shotgun (WGS) entry which is preliminary data.</text>
</comment>
<keyword evidence="2" id="KW-1185">Reference proteome</keyword>
<evidence type="ECO:0000313" key="1">
    <source>
        <dbReference type="EMBL" id="MDX8047605.1"/>
    </source>
</evidence>
<sequence>MKDKLQILSDRLNDISRSNRSIRLLKMYNKWTFDLAELTKVEKDPMEVLKALVDDKPNLAHLDKQVEKTV</sequence>
<organism evidence="1 2">
    <name type="scientific">Gracilibacillus pellucidus</name>
    <dbReference type="NCBI Taxonomy" id="3095368"/>
    <lineage>
        <taxon>Bacteria</taxon>
        <taxon>Bacillati</taxon>
        <taxon>Bacillota</taxon>
        <taxon>Bacilli</taxon>
        <taxon>Bacillales</taxon>
        <taxon>Bacillaceae</taxon>
        <taxon>Gracilibacillus</taxon>
    </lineage>
</organism>
<protein>
    <submittedName>
        <fullName evidence="1">Uncharacterized protein</fullName>
    </submittedName>
</protein>
<accession>A0ACC6M9E3</accession>
<proteinExistence type="predicted"/>
<name>A0ACC6M9E3_9BACI</name>
<dbReference type="EMBL" id="JAWZSR010000016">
    <property type="protein sequence ID" value="MDX8047605.1"/>
    <property type="molecule type" value="Genomic_DNA"/>
</dbReference>
<dbReference type="Proteomes" id="UP001277972">
    <property type="component" value="Unassembled WGS sequence"/>
</dbReference>
<reference evidence="1" key="1">
    <citation type="submission" date="2023-11" db="EMBL/GenBank/DDBJ databases">
        <title>Gracilibacillus pellucida a moderately halophilic bacterium isolated from saline soil in Xinjiang province.</title>
        <authorList>
            <person name="Zhang Z."/>
            <person name="Tan F."/>
            <person name="Wang Y."/>
            <person name="Xia M."/>
        </authorList>
    </citation>
    <scope>NUCLEOTIDE SEQUENCE</scope>
    <source>
        <strain evidence="1">S3-1-1</strain>
    </source>
</reference>